<gene>
    <name evidence="1" type="ORF">T05_10692</name>
</gene>
<dbReference type="AlphaFoldDB" id="A0A0V0SRZ1"/>
<name>A0A0V0SRZ1_9BILA</name>
<organism evidence="1 2">
    <name type="scientific">Trichinella murrelli</name>
    <dbReference type="NCBI Taxonomy" id="144512"/>
    <lineage>
        <taxon>Eukaryota</taxon>
        <taxon>Metazoa</taxon>
        <taxon>Ecdysozoa</taxon>
        <taxon>Nematoda</taxon>
        <taxon>Enoplea</taxon>
        <taxon>Dorylaimia</taxon>
        <taxon>Trichinellida</taxon>
        <taxon>Trichinellidae</taxon>
        <taxon>Trichinella</taxon>
    </lineage>
</organism>
<accession>A0A0V0SRZ1</accession>
<evidence type="ECO:0000313" key="1">
    <source>
        <dbReference type="EMBL" id="KRX29403.1"/>
    </source>
</evidence>
<protein>
    <submittedName>
        <fullName evidence="1">Uncharacterized protein</fullName>
    </submittedName>
</protein>
<comment type="caution">
    <text evidence="1">The sequence shown here is derived from an EMBL/GenBank/DDBJ whole genome shotgun (WGS) entry which is preliminary data.</text>
</comment>
<reference evidence="1 2" key="1">
    <citation type="submission" date="2015-01" db="EMBL/GenBank/DDBJ databases">
        <title>Evolution of Trichinella species and genotypes.</title>
        <authorList>
            <person name="Korhonen P.K."/>
            <person name="Edoardo P."/>
            <person name="Giuseppe L.R."/>
            <person name="Gasser R.B."/>
        </authorList>
    </citation>
    <scope>NUCLEOTIDE SEQUENCE [LARGE SCALE GENOMIC DNA]</scope>
    <source>
        <strain evidence="1">ISS417</strain>
    </source>
</reference>
<dbReference type="Proteomes" id="UP000055048">
    <property type="component" value="Unassembled WGS sequence"/>
</dbReference>
<evidence type="ECO:0000313" key="2">
    <source>
        <dbReference type="Proteomes" id="UP000055048"/>
    </source>
</evidence>
<sequence>MVYFAIIFNSPYKSICNILAQLFKGNVCHRDTAVAQSHP</sequence>
<keyword evidence="2" id="KW-1185">Reference proteome</keyword>
<dbReference type="EMBL" id="JYDJ01003342">
    <property type="protein sequence ID" value="KRX29403.1"/>
    <property type="molecule type" value="Genomic_DNA"/>
</dbReference>
<proteinExistence type="predicted"/>